<dbReference type="Proteomes" id="UP000195106">
    <property type="component" value="Unassembled WGS sequence"/>
</dbReference>
<evidence type="ECO:0000313" key="3">
    <source>
        <dbReference type="Proteomes" id="UP000195106"/>
    </source>
</evidence>
<name>A0A251XQB3_9MICO</name>
<dbReference type="Pfam" id="PF01636">
    <property type="entry name" value="APH"/>
    <property type="match status" value="1"/>
</dbReference>
<comment type="caution">
    <text evidence="2">The sequence shown here is derived from an EMBL/GenBank/DDBJ whole genome shotgun (WGS) entry which is preliminary data.</text>
</comment>
<accession>A0A251XQB3</accession>
<sequence>MVDGRTPNGSLPRGDDARPAALDGILRRIGAAPGEARKLPGGSVNRTYRVARTGGDVVVRFPADARRADEFPFQEWAASAAARAGIAVPAVLERGIRDGVPYLVQAFVPSHSEPVADPWTELGRLTRAVGRVDPADAPDTLFTRFGRDLPAAWEAHVAYGRASLDGDDPLLRDGAYPADALPWLRERFAALARAPFDHGLAHGDLAPRNLLSRGPGAAPVLIDWGAAETGPTPWTDARRVTAWTHLDGSVTAAEHDAFMAAAGLDDAEAQRALVAMTALHLVDVTRWARERRPDLYAEHSARCRAGLARLAGLA</sequence>
<dbReference type="SUPFAM" id="SSF56112">
    <property type="entry name" value="Protein kinase-like (PK-like)"/>
    <property type="match status" value="1"/>
</dbReference>
<evidence type="ECO:0000259" key="1">
    <source>
        <dbReference type="Pfam" id="PF01636"/>
    </source>
</evidence>
<feature type="domain" description="Aminoglycoside phosphotransferase" evidence="1">
    <location>
        <begin position="36"/>
        <end position="266"/>
    </location>
</feature>
<protein>
    <submittedName>
        <fullName evidence="2">Phosphotransferase enzyme family protein</fullName>
    </submittedName>
</protein>
<dbReference type="InterPro" id="IPR002575">
    <property type="entry name" value="Aminoglycoside_PTrfase"/>
</dbReference>
<reference evidence="2 3" key="1">
    <citation type="submission" date="2016-08" db="EMBL/GenBank/DDBJ databases">
        <title>Genome sequence of Clavibacter michiganensis spp. strain CASJ009.</title>
        <authorList>
            <person name="Thapa S.P."/>
            <person name="Coaker G."/>
        </authorList>
    </citation>
    <scope>NUCLEOTIDE SEQUENCE [LARGE SCALE GENOMIC DNA]</scope>
    <source>
        <strain evidence="2">CASJ009</strain>
    </source>
</reference>
<dbReference type="Gene3D" id="3.90.1200.10">
    <property type="match status" value="1"/>
</dbReference>
<proteinExistence type="predicted"/>
<dbReference type="AlphaFoldDB" id="A0A251XQB3"/>
<dbReference type="InterPro" id="IPR011009">
    <property type="entry name" value="Kinase-like_dom_sf"/>
</dbReference>
<dbReference type="GO" id="GO:0016740">
    <property type="term" value="F:transferase activity"/>
    <property type="evidence" value="ECO:0007669"/>
    <property type="project" value="UniProtKB-KW"/>
</dbReference>
<evidence type="ECO:0000313" key="2">
    <source>
        <dbReference type="EMBL" id="OUE07686.1"/>
    </source>
</evidence>
<organism evidence="2 3">
    <name type="scientific">Clavibacter michiganensis</name>
    <dbReference type="NCBI Taxonomy" id="28447"/>
    <lineage>
        <taxon>Bacteria</taxon>
        <taxon>Bacillati</taxon>
        <taxon>Actinomycetota</taxon>
        <taxon>Actinomycetes</taxon>
        <taxon>Micrococcales</taxon>
        <taxon>Microbacteriaceae</taxon>
        <taxon>Clavibacter</taxon>
    </lineage>
</organism>
<gene>
    <name evidence="2" type="ORF">CMsap09_01960</name>
</gene>
<keyword evidence="2" id="KW-0808">Transferase</keyword>
<dbReference type="EMBL" id="MDHJ01000001">
    <property type="protein sequence ID" value="OUE07686.1"/>
    <property type="molecule type" value="Genomic_DNA"/>
</dbReference>